<dbReference type="InterPro" id="IPR029000">
    <property type="entry name" value="Cyclophilin-like_dom_sf"/>
</dbReference>
<dbReference type="PRINTS" id="PR00153">
    <property type="entry name" value="CSAPPISMRASE"/>
</dbReference>
<dbReference type="AlphaFoldDB" id="A0A0F7JX92"/>
<name>A0A0F7JX92_9GAMM</name>
<dbReference type="PROSITE" id="PS50072">
    <property type="entry name" value="CSA_PPIASE_2"/>
    <property type="match status" value="1"/>
</dbReference>
<dbReference type="InterPro" id="IPR044665">
    <property type="entry name" value="E_coli_cyclophilin_A-like"/>
</dbReference>
<gene>
    <name evidence="6" type="ORF">AAY24_07680</name>
</gene>
<dbReference type="SUPFAM" id="SSF50891">
    <property type="entry name" value="Cyclophilin-like"/>
    <property type="match status" value="1"/>
</dbReference>
<evidence type="ECO:0000256" key="4">
    <source>
        <dbReference type="RuleBase" id="RU363019"/>
    </source>
</evidence>
<feature type="chain" id="PRO_5006515900" description="Peptidyl-prolyl cis-trans isomerase" evidence="4">
    <location>
        <begin position="25"/>
        <end position="190"/>
    </location>
</feature>
<dbReference type="Pfam" id="PF00160">
    <property type="entry name" value="Pro_isomerase"/>
    <property type="match status" value="1"/>
</dbReference>
<dbReference type="GO" id="GO:0006457">
    <property type="term" value="P:protein folding"/>
    <property type="evidence" value="ECO:0007669"/>
    <property type="project" value="InterPro"/>
</dbReference>
<evidence type="ECO:0000256" key="2">
    <source>
        <dbReference type="ARBA" id="ARBA00023110"/>
    </source>
</evidence>
<comment type="similarity">
    <text evidence="1 4">Belongs to the cyclophilin-type PPIase family.</text>
</comment>
<dbReference type="KEGG" id="seds:AAY24_07680"/>
<feature type="signal peptide" evidence="4">
    <location>
        <begin position="1"/>
        <end position="24"/>
    </location>
</feature>
<dbReference type="Proteomes" id="UP000034410">
    <property type="component" value="Chromosome"/>
</dbReference>
<reference evidence="6 7" key="1">
    <citation type="journal article" date="2015" name="Genome Announc.">
        <title>Complete Genome Sequence of Sedimenticola thiotaurini Strain SIP-G1, a Polyphosphate- and Polyhydroxyalkanoate-Accumulating Sulfur-Oxidizing Gammaproteobacterium Isolated from Salt Marsh Sediments.</title>
        <authorList>
            <person name="Flood B.E."/>
            <person name="Jones D.S."/>
            <person name="Bailey J.V."/>
        </authorList>
    </citation>
    <scope>NUCLEOTIDE SEQUENCE [LARGE SCALE GENOMIC DNA]</scope>
    <source>
        <strain evidence="6 7">SIP-G1</strain>
    </source>
</reference>
<accession>A0A0F7JX92</accession>
<dbReference type="GO" id="GO:0003755">
    <property type="term" value="F:peptidyl-prolyl cis-trans isomerase activity"/>
    <property type="evidence" value="ECO:0007669"/>
    <property type="project" value="UniProtKB-UniRule"/>
</dbReference>
<dbReference type="EMBL" id="CP011412">
    <property type="protein sequence ID" value="AKH20247.1"/>
    <property type="molecule type" value="Genomic_DNA"/>
</dbReference>
<evidence type="ECO:0000256" key="1">
    <source>
        <dbReference type="ARBA" id="ARBA00007365"/>
    </source>
</evidence>
<evidence type="ECO:0000313" key="7">
    <source>
        <dbReference type="Proteomes" id="UP000034410"/>
    </source>
</evidence>
<evidence type="ECO:0000259" key="5">
    <source>
        <dbReference type="PROSITE" id="PS50072"/>
    </source>
</evidence>
<keyword evidence="2 4" id="KW-0697">Rotamase</keyword>
<evidence type="ECO:0000256" key="3">
    <source>
        <dbReference type="ARBA" id="ARBA00023235"/>
    </source>
</evidence>
<dbReference type="CDD" id="cd01920">
    <property type="entry name" value="cyclophilin_EcCYP_like"/>
    <property type="match status" value="1"/>
</dbReference>
<dbReference type="PATRIC" id="fig|1543721.4.peg.1592"/>
<sequence length="190" mass="21053">MNRRLFSLLLAVITTFAITGQASAATERVLMQTSLGEIELELDSDKAPGTVKNFLRYVDEGFYNGTIFHRVINGFMIQGGGFTPDLDRKRGHEAIQNEANNGLSNSRGTIAMARTNAPHSATSQFFINHTDNDNLDYPSFDGWGYAVFGRVTRGMETVDKIADVMTTTRMGMQNVPIEPVIIENITRITN</sequence>
<organism evidence="6 7">
    <name type="scientific">Sedimenticola thiotaurini</name>
    <dbReference type="NCBI Taxonomy" id="1543721"/>
    <lineage>
        <taxon>Bacteria</taxon>
        <taxon>Pseudomonadati</taxon>
        <taxon>Pseudomonadota</taxon>
        <taxon>Gammaproteobacteria</taxon>
        <taxon>Chromatiales</taxon>
        <taxon>Sedimenticolaceae</taxon>
        <taxon>Sedimenticola</taxon>
    </lineage>
</organism>
<dbReference type="Gene3D" id="2.40.100.10">
    <property type="entry name" value="Cyclophilin-like"/>
    <property type="match status" value="1"/>
</dbReference>
<keyword evidence="7" id="KW-1185">Reference proteome</keyword>
<protein>
    <recommendedName>
        <fullName evidence="4">Peptidyl-prolyl cis-trans isomerase</fullName>
        <shortName evidence="4">PPIase</shortName>
        <ecNumber evidence="4">5.2.1.8</ecNumber>
    </recommendedName>
</protein>
<proteinExistence type="inferred from homology"/>
<keyword evidence="4" id="KW-0732">Signal</keyword>
<evidence type="ECO:0000313" key="6">
    <source>
        <dbReference type="EMBL" id="AKH20247.1"/>
    </source>
</evidence>
<dbReference type="PROSITE" id="PS00170">
    <property type="entry name" value="CSA_PPIASE_1"/>
    <property type="match status" value="1"/>
</dbReference>
<comment type="catalytic activity">
    <reaction evidence="4">
        <text>[protein]-peptidylproline (omega=180) = [protein]-peptidylproline (omega=0)</text>
        <dbReference type="Rhea" id="RHEA:16237"/>
        <dbReference type="Rhea" id="RHEA-COMP:10747"/>
        <dbReference type="Rhea" id="RHEA-COMP:10748"/>
        <dbReference type="ChEBI" id="CHEBI:83833"/>
        <dbReference type="ChEBI" id="CHEBI:83834"/>
        <dbReference type="EC" id="5.2.1.8"/>
    </reaction>
</comment>
<dbReference type="InterPro" id="IPR002130">
    <property type="entry name" value="Cyclophilin-type_PPIase_dom"/>
</dbReference>
<feature type="domain" description="PPIase cyclophilin-type" evidence="5">
    <location>
        <begin position="25"/>
        <end position="187"/>
    </location>
</feature>
<dbReference type="EC" id="5.2.1.8" evidence="4"/>
<keyword evidence="3 4" id="KW-0413">Isomerase</keyword>
<dbReference type="InterPro" id="IPR020892">
    <property type="entry name" value="Cyclophilin-type_PPIase_CS"/>
</dbReference>
<comment type="function">
    <text evidence="4">PPIases accelerate the folding of proteins. It catalyzes the cis-trans isomerization of proline imidic peptide bonds in oligopeptides.</text>
</comment>
<dbReference type="RefSeq" id="WP_046859182.1">
    <property type="nucleotide sequence ID" value="NZ_CP011412.1"/>
</dbReference>
<dbReference type="PANTHER" id="PTHR43246">
    <property type="entry name" value="PEPTIDYL-PROLYL CIS-TRANS ISOMERASE CYP38, CHLOROPLASTIC"/>
    <property type="match status" value="1"/>
</dbReference>
<dbReference type="OrthoDB" id="9807797at2"/>